<dbReference type="eggNOG" id="arCOG04764">
    <property type="taxonomic scope" value="Archaea"/>
</dbReference>
<dbReference type="Pfam" id="PF19130">
    <property type="entry name" value="DUF5813"/>
    <property type="match status" value="1"/>
</dbReference>
<feature type="region of interest" description="Disordered" evidence="1">
    <location>
        <begin position="1"/>
        <end position="42"/>
    </location>
</feature>
<dbReference type="EMBL" id="ASGZ01000033">
    <property type="protein sequence ID" value="ESP88178.1"/>
    <property type="molecule type" value="Genomic_DNA"/>
</dbReference>
<dbReference type="AlphaFoldDB" id="V4HDM5"/>
<gene>
    <name evidence="2" type="ORF">K933_10220</name>
</gene>
<accession>V4HDM5</accession>
<evidence type="ECO:0000313" key="3">
    <source>
        <dbReference type="Proteomes" id="UP000017840"/>
    </source>
</evidence>
<name>V4HDM5_9EURY</name>
<comment type="caution">
    <text evidence="2">The sequence shown here is derived from an EMBL/GenBank/DDBJ whole genome shotgun (WGS) entry which is preliminary data.</text>
</comment>
<evidence type="ECO:0000256" key="1">
    <source>
        <dbReference type="SAM" id="MobiDB-lite"/>
    </source>
</evidence>
<dbReference type="OrthoDB" id="213744at2157"/>
<evidence type="ECO:0000313" key="2">
    <source>
        <dbReference type="EMBL" id="ESP88178.1"/>
    </source>
</evidence>
<reference evidence="2 3" key="1">
    <citation type="journal article" date="2013" name="Genome Announc.">
        <title>Draft Genome Sequence of 'Candidatus Halobonum tyrrellensis' Strain G22, Isolated from the Hypersaline Waters of Lake Tyrrell, Australia.</title>
        <authorList>
            <person name="Ugalde J.A."/>
            <person name="Narasingarao P."/>
            <person name="Kuo S."/>
            <person name="Podell S."/>
            <person name="Allen E.E."/>
        </authorList>
    </citation>
    <scope>NUCLEOTIDE SEQUENCE [LARGE SCALE GENOMIC DNA]</scope>
    <source>
        <strain evidence="2 3">G22</strain>
    </source>
</reference>
<feature type="compositionally biased region" description="Basic and acidic residues" evidence="1">
    <location>
        <begin position="11"/>
        <end position="25"/>
    </location>
</feature>
<proteinExistence type="predicted"/>
<dbReference type="Proteomes" id="UP000017840">
    <property type="component" value="Unassembled WGS sequence"/>
</dbReference>
<protein>
    <submittedName>
        <fullName evidence="2">Uncharacterized protein</fullName>
    </submittedName>
</protein>
<organism evidence="2 3">
    <name type="scientific">Candidatus Halobonum tyrrellensis G22</name>
    <dbReference type="NCBI Taxonomy" id="1324957"/>
    <lineage>
        <taxon>Archaea</taxon>
        <taxon>Methanobacteriati</taxon>
        <taxon>Methanobacteriota</taxon>
        <taxon>Stenosarchaea group</taxon>
        <taxon>Halobacteria</taxon>
        <taxon>Halobacteriales</taxon>
        <taxon>Haloferacaceae</taxon>
        <taxon>Candidatus Halobonum</taxon>
    </lineage>
</organism>
<sequence length="172" mass="18185">MTDGNGDESGVPERVRRAARDHDALGDPAGGGFPVTSTPFDGRIAVDERDDGRLAFDVTVRVPTLSAVAVDEVADVVDEGWYDTFERRVADIGAVTEGDHDLSPATRRAGEEAVVEASLTDLNERRGVNDAVAVVDYVEGTYVQGVVPGYEYTDPVAGLIDRARAAGGSGDY</sequence>
<dbReference type="InterPro" id="IPR043851">
    <property type="entry name" value="DUF5813"/>
</dbReference>
<dbReference type="RefSeq" id="WP_023394627.1">
    <property type="nucleotide sequence ID" value="NZ_ASGZ01000033.1"/>
</dbReference>
<keyword evidence="3" id="KW-1185">Reference proteome</keyword>